<evidence type="ECO:0000256" key="1">
    <source>
        <dbReference type="SAM" id="SignalP"/>
    </source>
</evidence>
<dbReference type="Proteomes" id="UP001153050">
    <property type="component" value="Unassembled WGS sequence"/>
</dbReference>
<reference evidence="2 3" key="1">
    <citation type="submission" date="2022-03" db="EMBL/GenBank/DDBJ databases">
        <authorList>
            <person name="Brunel B."/>
        </authorList>
    </citation>
    <scope>NUCLEOTIDE SEQUENCE [LARGE SCALE GENOMIC DNA]</scope>
    <source>
        <strain evidence="2">STM5069sample</strain>
    </source>
</reference>
<evidence type="ECO:0000313" key="2">
    <source>
        <dbReference type="EMBL" id="CAH2403754.1"/>
    </source>
</evidence>
<feature type="signal peptide" evidence="1">
    <location>
        <begin position="1"/>
        <end position="27"/>
    </location>
</feature>
<sequence>MISPRIRTLVCLLVVSAGGSILSSCVAPDDTSNVTKEDATAAAARKEMVGLSEADVRMCAGFPTATADAGGSGQIWTYQRTVQRGNLNVVIPTLAVGAIPTVGGSLNVDPGGYCNTQIRMVDGRVAEVAYAGDNNLPNNRDALCVSTVDGCVAYARQRHQVRTGAISR</sequence>
<accession>A0ABM9E3T0</accession>
<gene>
    <name evidence="2" type="ORF">MES5069_40071</name>
</gene>
<dbReference type="PROSITE" id="PS51257">
    <property type="entry name" value="PROKAR_LIPOPROTEIN"/>
    <property type="match status" value="1"/>
</dbReference>
<evidence type="ECO:0008006" key="4">
    <source>
        <dbReference type="Google" id="ProtNLM"/>
    </source>
</evidence>
<organism evidence="2 3">
    <name type="scientific">Mesorhizobium escarrei</name>
    <dbReference type="NCBI Taxonomy" id="666018"/>
    <lineage>
        <taxon>Bacteria</taxon>
        <taxon>Pseudomonadati</taxon>
        <taxon>Pseudomonadota</taxon>
        <taxon>Alphaproteobacteria</taxon>
        <taxon>Hyphomicrobiales</taxon>
        <taxon>Phyllobacteriaceae</taxon>
        <taxon>Mesorhizobium</taxon>
    </lineage>
</organism>
<feature type="chain" id="PRO_5047356597" description="Outer membrane protein assembly factor BamE" evidence="1">
    <location>
        <begin position="28"/>
        <end position="168"/>
    </location>
</feature>
<keyword evidence="3" id="KW-1185">Reference proteome</keyword>
<keyword evidence="1" id="KW-0732">Signal</keyword>
<evidence type="ECO:0000313" key="3">
    <source>
        <dbReference type="Proteomes" id="UP001153050"/>
    </source>
</evidence>
<proteinExistence type="predicted"/>
<dbReference type="EMBL" id="CAKXZT010000135">
    <property type="protein sequence ID" value="CAH2403754.1"/>
    <property type="molecule type" value="Genomic_DNA"/>
</dbReference>
<name>A0ABM9E3T0_9HYPH</name>
<comment type="caution">
    <text evidence="2">The sequence shown here is derived from an EMBL/GenBank/DDBJ whole genome shotgun (WGS) entry which is preliminary data.</text>
</comment>
<protein>
    <recommendedName>
        <fullName evidence="4">Outer membrane protein assembly factor BamE</fullName>
    </recommendedName>
</protein>